<dbReference type="UniPathway" id="UPA00154"/>
<feature type="non-terminal residue" evidence="8">
    <location>
        <position position="45"/>
    </location>
</feature>
<protein>
    <recommendedName>
        <fullName evidence="6">Chalcone-flavonone isomerase family protein</fullName>
    </recommendedName>
</protein>
<dbReference type="SMR" id="A0A1D8BEK1"/>
<dbReference type="Gene3D" id="3.50.70.10">
    <property type="match status" value="1"/>
</dbReference>
<evidence type="ECO:0000256" key="2">
    <source>
        <dbReference type="ARBA" id="ARBA00023235"/>
    </source>
</evidence>
<evidence type="ECO:0000256" key="4">
    <source>
        <dbReference type="ARBA" id="ARBA00025429"/>
    </source>
</evidence>
<accession>A0A1D8BEK1</accession>
<comment type="catalytic activity">
    <reaction evidence="5">
        <text>a chalcone = a flavanone.</text>
        <dbReference type="EC" id="5.5.1.6"/>
    </reaction>
</comment>
<reference evidence="8" key="1">
    <citation type="submission" date="2016-04" db="EMBL/GenBank/DDBJ databases">
        <title>Chalcone isomerase-like genes in Tradescantia BNL4430: in-silico identification, molecular characterization and differential expression profiles under gamma-radiation stress.</title>
        <authorList>
            <person name="Subburaj S."/>
            <person name="Ha H.-J."/>
        </authorList>
    </citation>
    <scope>NUCLEOTIDE SEQUENCE</scope>
    <source>
        <strain evidence="8">BNL 4430</strain>
    </source>
</reference>
<organism evidence="8">
    <name type="scientific">Tradescantia hirsutiflora</name>
    <dbReference type="NCBI Taxonomy" id="428262"/>
    <lineage>
        <taxon>Eukaryota</taxon>
        <taxon>Viridiplantae</taxon>
        <taxon>Streptophyta</taxon>
        <taxon>Embryophyta</taxon>
        <taxon>Tracheophyta</taxon>
        <taxon>Spermatophyta</taxon>
        <taxon>Magnoliopsida</taxon>
        <taxon>Liliopsida</taxon>
        <taxon>Commelinales</taxon>
        <taxon>Commelinaceae</taxon>
        <taxon>Tradescantia</taxon>
    </lineage>
</organism>
<dbReference type="GO" id="GO:0045430">
    <property type="term" value="F:chalcone isomerase activity"/>
    <property type="evidence" value="ECO:0007669"/>
    <property type="project" value="UniProtKB-EC"/>
</dbReference>
<dbReference type="Pfam" id="PF02431">
    <property type="entry name" value="Chalcone"/>
    <property type="match status" value="1"/>
</dbReference>
<proteinExistence type="evidence at transcript level"/>
<dbReference type="PANTHER" id="PTHR28039:SF8">
    <property type="entry name" value="CHALCONE--FLAVANONE ISOMERASE 1-RELATED"/>
    <property type="match status" value="1"/>
</dbReference>
<dbReference type="PANTHER" id="PTHR28039">
    <property type="entry name" value="CHALCONE--FLAVONONE ISOMERASE 1-RELATED"/>
    <property type="match status" value="1"/>
</dbReference>
<evidence type="ECO:0000259" key="7">
    <source>
        <dbReference type="Pfam" id="PF02431"/>
    </source>
</evidence>
<dbReference type="SUPFAM" id="SSF54626">
    <property type="entry name" value="Chalcone isomerase"/>
    <property type="match status" value="1"/>
</dbReference>
<dbReference type="AlphaFoldDB" id="A0A1D8BEK1"/>
<evidence type="ECO:0000256" key="6">
    <source>
        <dbReference type="RuleBase" id="RU361158"/>
    </source>
</evidence>
<comment type="similarity">
    <text evidence="6">Belongs to the chalcone isomerase family.</text>
</comment>
<evidence type="ECO:0000256" key="5">
    <source>
        <dbReference type="ARBA" id="ARBA00034056"/>
    </source>
</evidence>
<dbReference type="InterPro" id="IPR016088">
    <property type="entry name" value="Chalcone_isomerase_3-sand"/>
</dbReference>
<dbReference type="EMBL" id="KX034652">
    <property type="protein sequence ID" value="AOS52789.1"/>
    <property type="molecule type" value="mRNA"/>
</dbReference>
<keyword evidence="3" id="KW-0284">Flavonoid biosynthesis</keyword>
<dbReference type="InterPro" id="IPR016087">
    <property type="entry name" value="Chalcone_isomerase"/>
</dbReference>
<gene>
    <name evidence="8" type="primary">CHIL1</name>
</gene>
<keyword evidence="2 8" id="KW-0413">Isomerase</keyword>
<comment type="pathway">
    <text evidence="1">Secondary metabolite biosynthesis; flavonoid biosynthesis.</text>
</comment>
<feature type="domain" description="Chalcone isomerase" evidence="7">
    <location>
        <begin position="1"/>
        <end position="45"/>
    </location>
</feature>
<sequence length="45" mass="5146">GKFEKFTRVTMVQQLTGEQYSKKVSETCVNSWKDVGIYTEAEEVA</sequence>
<evidence type="ECO:0000313" key="8">
    <source>
        <dbReference type="EMBL" id="AOS52789.1"/>
    </source>
</evidence>
<dbReference type="InterPro" id="IPR044164">
    <property type="entry name" value="CFI"/>
</dbReference>
<evidence type="ECO:0000256" key="3">
    <source>
        <dbReference type="ARBA" id="ARBA00023241"/>
    </source>
</evidence>
<comment type="function">
    <text evidence="4">Catalyzes the intramolecular cyclization of bicyclic chalcones into tricyclic (S)-flavanones. Responsible for the isomerization of 4,2',4',6'-tetrahydroxychalcone (also termed chalcone) into naringenin.</text>
</comment>
<dbReference type="GO" id="GO:0009813">
    <property type="term" value="P:flavonoid biosynthetic process"/>
    <property type="evidence" value="ECO:0007669"/>
    <property type="project" value="UniProtKB-UniPathway"/>
</dbReference>
<evidence type="ECO:0000256" key="1">
    <source>
        <dbReference type="ARBA" id="ARBA00004966"/>
    </source>
</evidence>
<feature type="non-terminal residue" evidence="8">
    <location>
        <position position="1"/>
    </location>
</feature>
<name>A0A1D8BEK1_9LILI</name>
<dbReference type="InterPro" id="IPR036298">
    <property type="entry name" value="Chalcone_isomerase_sf"/>
</dbReference>